<protein>
    <recommendedName>
        <fullName evidence="2">TonB-dependent receptor plug domain-containing protein</fullName>
    </recommendedName>
</protein>
<evidence type="ECO:0000313" key="3">
    <source>
        <dbReference type="EMBL" id="SVD34612.1"/>
    </source>
</evidence>
<feature type="domain" description="TonB-dependent receptor plug" evidence="2">
    <location>
        <begin position="79"/>
        <end position="173"/>
    </location>
</feature>
<dbReference type="PANTHER" id="PTHR30069">
    <property type="entry name" value="TONB-DEPENDENT OUTER MEMBRANE RECEPTOR"/>
    <property type="match status" value="1"/>
</dbReference>
<accession>A0A382UKC8</accession>
<sequence length="182" mass="18967">MLASHFASQIKSGSLALAVSSVIAVVGGSMLTQDLFAQEPDSIVSDSVGVFSRVFLMEELRVSTGQKVRAVGGVGVLEISVDSIGGLPVPTLEQALRKSPLVRVRKNSRGEAQPNLRGGRDRQVAILMDGIPLTLGWDHRTDLSIIPLTSAESVSINRGLSSVLQGPNVLAGAIEIDVSGGA</sequence>
<dbReference type="InterPro" id="IPR039426">
    <property type="entry name" value="TonB-dep_rcpt-like"/>
</dbReference>
<name>A0A382UKC8_9ZZZZ</name>
<dbReference type="GO" id="GO:0044718">
    <property type="term" value="P:siderophore transmembrane transport"/>
    <property type="evidence" value="ECO:0007669"/>
    <property type="project" value="TreeGrafter"/>
</dbReference>
<reference evidence="3" key="1">
    <citation type="submission" date="2018-05" db="EMBL/GenBank/DDBJ databases">
        <authorList>
            <person name="Lanie J.A."/>
            <person name="Ng W.-L."/>
            <person name="Kazmierczak K.M."/>
            <person name="Andrzejewski T.M."/>
            <person name="Davidsen T.M."/>
            <person name="Wayne K.J."/>
            <person name="Tettelin H."/>
            <person name="Glass J.I."/>
            <person name="Rusch D."/>
            <person name="Podicherti R."/>
            <person name="Tsui H.-C.T."/>
            <person name="Winkler M.E."/>
        </authorList>
    </citation>
    <scope>NUCLEOTIDE SEQUENCE</scope>
</reference>
<evidence type="ECO:0000256" key="1">
    <source>
        <dbReference type="ARBA" id="ARBA00022729"/>
    </source>
</evidence>
<evidence type="ECO:0000259" key="2">
    <source>
        <dbReference type="Pfam" id="PF07715"/>
    </source>
</evidence>
<dbReference type="GO" id="GO:0015344">
    <property type="term" value="F:siderophore uptake transmembrane transporter activity"/>
    <property type="evidence" value="ECO:0007669"/>
    <property type="project" value="TreeGrafter"/>
</dbReference>
<dbReference type="GO" id="GO:0009279">
    <property type="term" value="C:cell outer membrane"/>
    <property type="evidence" value="ECO:0007669"/>
    <property type="project" value="TreeGrafter"/>
</dbReference>
<dbReference type="SUPFAM" id="SSF56935">
    <property type="entry name" value="Porins"/>
    <property type="match status" value="1"/>
</dbReference>
<gene>
    <name evidence="3" type="ORF">METZ01_LOCUS387466</name>
</gene>
<feature type="non-terminal residue" evidence="3">
    <location>
        <position position="182"/>
    </location>
</feature>
<dbReference type="Gene3D" id="2.170.130.10">
    <property type="entry name" value="TonB-dependent receptor, plug domain"/>
    <property type="match status" value="1"/>
</dbReference>
<dbReference type="PROSITE" id="PS52016">
    <property type="entry name" value="TONB_DEPENDENT_REC_3"/>
    <property type="match status" value="1"/>
</dbReference>
<dbReference type="InterPro" id="IPR037066">
    <property type="entry name" value="Plug_dom_sf"/>
</dbReference>
<organism evidence="3">
    <name type="scientific">marine metagenome</name>
    <dbReference type="NCBI Taxonomy" id="408172"/>
    <lineage>
        <taxon>unclassified sequences</taxon>
        <taxon>metagenomes</taxon>
        <taxon>ecological metagenomes</taxon>
    </lineage>
</organism>
<proteinExistence type="predicted"/>
<dbReference type="PANTHER" id="PTHR30069:SF29">
    <property type="entry name" value="HEMOGLOBIN AND HEMOGLOBIN-HAPTOGLOBIN-BINDING PROTEIN 1-RELATED"/>
    <property type="match status" value="1"/>
</dbReference>
<keyword evidence="1" id="KW-0732">Signal</keyword>
<dbReference type="InterPro" id="IPR012910">
    <property type="entry name" value="Plug_dom"/>
</dbReference>
<dbReference type="Pfam" id="PF07715">
    <property type="entry name" value="Plug"/>
    <property type="match status" value="1"/>
</dbReference>
<dbReference type="EMBL" id="UINC01144846">
    <property type="protein sequence ID" value="SVD34612.1"/>
    <property type="molecule type" value="Genomic_DNA"/>
</dbReference>
<dbReference type="AlphaFoldDB" id="A0A382UKC8"/>